<dbReference type="GO" id="GO:0006120">
    <property type="term" value="P:mitochondrial electron transport, NADH to ubiquinone"/>
    <property type="evidence" value="ECO:0007669"/>
    <property type="project" value="TreeGrafter"/>
</dbReference>
<protein>
    <recommendedName>
        <fullName evidence="5">NADH dehydrogenase [ubiquinone] 1 alpha subcomplex subunit 7</fullName>
    </recommendedName>
    <alternativeName>
        <fullName evidence="14">Complex I-B14.5a</fullName>
    </alternativeName>
    <alternativeName>
        <fullName evidence="13">NADH-ubiquinone oxidoreductase subunit B14.5a</fullName>
    </alternativeName>
</protein>
<evidence type="ECO:0000256" key="13">
    <source>
        <dbReference type="ARBA" id="ARBA00030360"/>
    </source>
</evidence>
<comment type="subcellular location">
    <subcellularLocation>
        <location evidence="2">Mitochondrion inner membrane</location>
        <topology evidence="2">Peripheral membrane protein</topology>
        <orientation evidence="2">Matrix side</orientation>
    </subcellularLocation>
</comment>
<dbReference type="AlphaFoldDB" id="A0A7L4FAN0"/>
<comment type="similarity">
    <text evidence="3">Belongs to the complex I NDUFA7 subunit family.</text>
</comment>
<evidence type="ECO:0000313" key="17">
    <source>
        <dbReference type="Proteomes" id="UP000541332"/>
    </source>
</evidence>
<dbReference type="InterPro" id="IPR009947">
    <property type="entry name" value="NDUA7"/>
</dbReference>
<evidence type="ECO:0000256" key="9">
    <source>
        <dbReference type="ARBA" id="ARBA00022982"/>
    </source>
</evidence>
<evidence type="ECO:0000256" key="2">
    <source>
        <dbReference type="ARBA" id="ARBA00004443"/>
    </source>
</evidence>
<keyword evidence="11" id="KW-0496">Mitochondrion</keyword>
<keyword evidence="7" id="KW-0679">Respiratory chain</keyword>
<organism evidence="16 17">
    <name type="scientific">Pampusana beccarii</name>
    <name type="common">Western bronze ground-dove</name>
    <dbReference type="NCBI Taxonomy" id="2953425"/>
    <lineage>
        <taxon>Eukaryota</taxon>
        <taxon>Metazoa</taxon>
        <taxon>Chordata</taxon>
        <taxon>Craniata</taxon>
        <taxon>Vertebrata</taxon>
        <taxon>Euteleostomi</taxon>
        <taxon>Archelosauria</taxon>
        <taxon>Archosauria</taxon>
        <taxon>Dinosauria</taxon>
        <taxon>Saurischia</taxon>
        <taxon>Theropoda</taxon>
        <taxon>Coelurosauria</taxon>
        <taxon>Aves</taxon>
        <taxon>Neognathae</taxon>
        <taxon>Neoaves</taxon>
        <taxon>Columbimorphae</taxon>
        <taxon>Columbiformes</taxon>
        <taxon>Columbidae</taxon>
        <taxon>Pampusana</taxon>
    </lineage>
</organism>
<feature type="non-terminal residue" evidence="16">
    <location>
        <position position="119"/>
    </location>
</feature>
<dbReference type="PANTHER" id="PTHR12485">
    <property type="entry name" value="NADH-UBIQUINONE OXIDOREDUCTASE SUBUNIT B"/>
    <property type="match status" value="1"/>
</dbReference>
<evidence type="ECO:0000256" key="12">
    <source>
        <dbReference type="ARBA" id="ARBA00023136"/>
    </source>
</evidence>
<evidence type="ECO:0000256" key="10">
    <source>
        <dbReference type="ARBA" id="ARBA00022990"/>
    </source>
</evidence>
<evidence type="ECO:0000256" key="3">
    <source>
        <dbReference type="ARBA" id="ARBA00005482"/>
    </source>
</evidence>
<keyword evidence="12" id="KW-0472">Membrane</keyword>
<feature type="compositionally biased region" description="Low complexity" evidence="15">
    <location>
        <begin position="81"/>
        <end position="92"/>
    </location>
</feature>
<sequence>RAAKMATATRLIQRFRNFLAGRNLQAKLALRYTEISKRTQPPPRLPVGPSHKFANNYYCGRDGRREALPPVVVAAGRKTLAAGAPADSSGSAVTTAAKKPVTPGPPLRKWELSKDQPYL</sequence>
<dbReference type="OrthoDB" id="10063829at2759"/>
<evidence type="ECO:0000256" key="6">
    <source>
        <dbReference type="ARBA" id="ARBA00022448"/>
    </source>
</evidence>
<name>A0A7L4FAN0_9COLU</name>
<evidence type="ECO:0000256" key="1">
    <source>
        <dbReference type="ARBA" id="ARBA00003195"/>
    </source>
</evidence>
<feature type="region of interest" description="Disordered" evidence="15">
    <location>
        <begin position="81"/>
        <end position="119"/>
    </location>
</feature>
<reference evidence="16 17" key="1">
    <citation type="submission" date="2020-02" db="EMBL/GenBank/DDBJ databases">
        <title>Bird 10,000 Genomes (B10K) Project - Family phase.</title>
        <authorList>
            <person name="Zhang G."/>
        </authorList>
    </citation>
    <scope>NUCLEOTIDE SEQUENCE [LARGE SCALE GENOMIC DNA]</scope>
    <source>
        <strain evidence="16">B10K-DU-006-06</strain>
    </source>
</reference>
<keyword evidence="8" id="KW-0999">Mitochondrion inner membrane</keyword>
<evidence type="ECO:0000256" key="14">
    <source>
        <dbReference type="ARBA" id="ARBA00033401"/>
    </source>
</evidence>
<proteinExistence type="inferred from homology"/>
<evidence type="ECO:0000256" key="11">
    <source>
        <dbReference type="ARBA" id="ARBA00023128"/>
    </source>
</evidence>
<dbReference type="Proteomes" id="UP000541332">
    <property type="component" value="Unassembled WGS sequence"/>
</dbReference>
<dbReference type="PANTHER" id="PTHR12485:SF1">
    <property type="entry name" value="NADH DEHYDROGENASE [UBIQUINONE] 1 ALPHA SUBCOMPLEX SUBUNIT 7"/>
    <property type="match status" value="1"/>
</dbReference>
<comment type="function">
    <text evidence="1">Accessory subunit of the mitochondrial membrane respiratory chain NADH dehydrogenase (Complex I), that is believed not to be involved in catalysis. Complex I functions in the transfer of electrons from NADH to the respiratory chain. The immediate electron acceptor for the enzyme is believed to be ubiquinone.</text>
</comment>
<evidence type="ECO:0000256" key="8">
    <source>
        <dbReference type="ARBA" id="ARBA00022792"/>
    </source>
</evidence>
<evidence type="ECO:0000313" key="16">
    <source>
        <dbReference type="EMBL" id="NXW82772.1"/>
    </source>
</evidence>
<comment type="caution">
    <text evidence="16">The sequence shown here is derived from an EMBL/GenBank/DDBJ whole genome shotgun (WGS) entry which is preliminary data.</text>
</comment>
<keyword evidence="10" id="KW-0007">Acetylation</keyword>
<feature type="compositionally biased region" description="Basic and acidic residues" evidence="15">
    <location>
        <begin position="108"/>
        <end position="119"/>
    </location>
</feature>
<gene>
    <name evidence="16" type="primary">Ndufa7</name>
    <name evidence="16" type="ORF">ALOBEC_R12409</name>
</gene>
<dbReference type="EMBL" id="VWYH01000939">
    <property type="protein sequence ID" value="NXW82772.1"/>
    <property type="molecule type" value="Genomic_DNA"/>
</dbReference>
<evidence type="ECO:0000256" key="4">
    <source>
        <dbReference type="ARBA" id="ARBA00011533"/>
    </source>
</evidence>
<keyword evidence="17" id="KW-1185">Reference proteome</keyword>
<comment type="subunit">
    <text evidence="4">Complex I is composed of 45 different subunits.</text>
</comment>
<accession>A0A7L4FAN0</accession>
<evidence type="ECO:0000256" key="7">
    <source>
        <dbReference type="ARBA" id="ARBA00022660"/>
    </source>
</evidence>
<evidence type="ECO:0000256" key="15">
    <source>
        <dbReference type="SAM" id="MobiDB-lite"/>
    </source>
</evidence>
<feature type="non-terminal residue" evidence="16">
    <location>
        <position position="1"/>
    </location>
</feature>
<keyword evidence="9" id="KW-0249">Electron transport</keyword>
<evidence type="ECO:0000256" key="5">
    <source>
        <dbReference type="ARBA" id="ARBA00016383"/>
    </source>
</evidence>
<keyword evidence="6" id="KW-0813">Transport</keyword>
<dbReference type="GO" id="GO:0005743">
    <property type="term" value="C:mitochondrial inner membrane"/>
    <property type="evidence" value="ECO:0007669"/>
    <property type="project" value="UniProtKB-SubCell"/>
</dbReference>
<dbReference type="Pfam" id="PF07347">
    <property type="entry name" value="CI-B14_5a"/>
    <property type="match status" value="1"/>
</dbReference>